<dbReference type="EMBL" id="CP032482">
    <property type="protein sequence ID" value="AYD45048.1"/>
    <property type="molecule type" value="Genomic_DNA"/>
</dbReference>
<name>A0A8D4N3B2_9GAMM</name>
<keyword evidence="1" id="KW-1133">Transmembrane helix</keyword>
<dbReference type="Proteomes" id="UP000265864">
    <property type="component" value="Chromosome"/>
</dbReference>
<dbReference type="AlphaFoldDB" id="A0A8D4N3B2"/>
<accession>A0A8D4N3B2</accession>
<evidence type="ECO:0000313" key="3">
    <source>
        <dbReference type="Proteomes" id="UP000265864"/>
    </source>
</evidence>
<sequence>MLFMNFKKNILYLLLFKPSFVFFMAFILFCFAMKSMLENEIYLQQYDILNDNVINLSSLAERLKMKRNSNTVFSSHSSGGFKDGLITLLNENSIAFKITDLQKESILVNIESADSYQFLNVFLILSQDERIEVSNVNITIDKDGGYISGDIVLLNKL</sequence>
<evidence type="ECO:0000256" key="1">
    <source>
        <dbReference type="SAM" id="Phobius"/>
    </source>
</evidence>
<proteinExistence type="predicted"/>
<organism evidence="2 3">
    <name type="scientific">Yersinia rochesterensis</name>
    <dbReference type="NCBI Taxonomy" id="1604335"/>
    <lineage>
        <taxon>Bacteria</taxon>
        <taxon>Pseudomonadati</taxon>
        <taxon>Pseudomonadota</taxon>
        <taxon>Gammaproteobacteria</taxon>
        <taxon>Enterobacterales</taxon>
        <taxon>Yersiniaceae</taxon>
        <taxon>Yersinia</taxon>
    </lineage>
</organism>
<feature type="transmembrane region" description="Helical" evidence="1">
    <location>
        <begin position="12"/>
        <end position="33"/>
    </location>
</feature>
<reference evidence="2 3" key="1">
    <citation type="submission" date="2018-09" db="EMBL/GenBank/DDBJ databases">
        <title>Yersinia kristensenii subsp. rochesterensis subsp. nov., Isolated from Human Feces.</title>
        <authorList>
            <person name="Cunningham S.A."/>
            <person name="Jeraldo P."/>
            <person name="Patel R."/>
        </authorList>
    </citation>
    <scope>NUCLEOTIDE SEQUENCE [LARGE SCALE GENOMIC DNA]</scope>
    <source>
        <strain evidence="2 3">ATCC BAA-2637</strain>
    </source>
</reference>
<protein>
    <submittedName>
        <fullName evidence="2">Uncharacterized protein</fullName>
    </submittedName>
</protein>
<keyword evidence="1" id="KW-0812">Transmembrane</keyword>
<evidence type="ECO:0000313" key="2">
    <source>
        <dbReference type="EMBL" id="AYD45048.1"/>
    </source>
</evidence>
<gene>
    <name evidence="2" type="ORF">DXZ79_15890</name>
</gene>
<keyword evidence="1" id="KW-0472">Membrane</keyword>